<dbReference type="Pfam" id="PF00266">
    <property type="entry name" value="Aminotran_5"/>
    <property type="match status" value="1"/>
</dbReference>
<dbReference type="InterPro" id="IPR015424">
    <property type="entry name" value="PyrdxlP-dep_Trfase"/>
</dbReference>
<dbReference type="Gene3D" id="3.90.1150.10">
    <property type="entry name" value="Aspartate Aminotransferase, domain 1"/>
    <property type="match status" value="1"/>
</dbReference>
<gene>
    <name evidence="3" type="ORF">SAMN04488116_2580</name>
</gene>
<dbReference type="InterPro" id="IPR015421">
    <property type="entry name" value="PyrdxlP-dep_Trfase_major"/>
</dbReference>
<dbReference type="PANTHER" id="PTHR43586">
    <property type="entry name" value="CYSTEINE DESULFURASE"/>
    <property type="match status" value="1"/>
</dbReference>
<proteinExistence type="predicted"/>
<name>A0A1M5MZF4_9FLAO</name>
<accession>A0A1M5MZF4</accession>
<evidence type="ECO:0000256" key="1">
    <source>
        <dbReference type="ARBA" id="ARBA00022898"/>
    </source>
</evidence>
<keyword evidence="3" id="KW-0456">Lyase</keyword>
<feature type="domain" description="Aminotransferase class V" evidence="2">
    <location>
        <begin position="61"/>
        <end position="369"/>
    </location>
</feature>
<dbReference type="Proteomes" id="UP000184532">
    <property type="component" value="Unassembled WGS sequence"/>
</dbReference>
<dbReference type="GO" id="GO:0016829">
    <property type="term" value="F:lyase activity"/>
    <property type="evidence" value="ECO:0007669"/>
    <property type="project" value="UniProtKB-KW"/>
</dbReference>
<dbReference type="InterPro" id="IPR000192">
    <property type="entry name" value="Aminotrans_V_dom"/>
</dbReference>
<evidence type="ECO:0000313" key="3">
    <source>
        <dbReference type="EMBL" id="SHG82700.1"/>
    </source>
</evidence>
<reference evidence="4" key="1">
    <citation type="submission" date="2016-11" db="EMBL/GenBank/DDBJ databases">
        <authorList>
            <person name="Varghese N."/>
            <person name="Submissions S."/>
        </authorList>
    </citation>
    <scope>NUCLEOTIDE SEQUENCE [LARGE SCALE GENOMIC DNA]</scope>
    <source>
        <strain evidence="4">DSM 22638</strain>
    </source>
</reference>
<organism evidence="3 4">
    <name type="scientific">Flagellimonas flava</name>
    <dbReference type="NCBI Taxonomy" id="570519"/>
    <lineage>
        <taxon>Bacteria</taxon>
        <taxon>Pseudomonadati</taxon>
        <taxon>Bacteroidota</taxon>
        <taxon>Flavobacteriia</taxon>
        <taxon>Flavobacteriales</taxon>
        <taxon>Flavobacteriaceae</taxon>
        <taxon>Flagellimonas</taxon>
    </lineage>
</organism>
<dbReference type="STRING" id="570519.SAMN04488116_2580"/>
<dbReference type="SUPFAM" id="SSF53383">
    <property type="entry name" value="PLP-dependent transferases"/>
    <property type="match status" value="1"/>
</dbReference>
<dbReference type="PANTHER" id="PTHR43586:SF15">
    <property type="entry name" value="BLR3095 PROTEIN"/>
    <property type="match status" value="1"/>
</dbReference>
<keyword evidence="1" id="KW-0663">Pyridoxal phosphate</keyword>
<dbReference type="Gene3D" id="3.40.640.10">
    <property type="entry name" value="Type I PLP-dependent aspartate aminotransferase-like (Major domain)"/>
    <property type="match status" value="1"/>
</dbReference>
<evidence type="ECO:0000313" key="4">
    <source>
        <dbReference type="Proteomes" id="UP000184532"/>
    </source>
</evidence>
<evidence type="ECO:0000259" key="2">
    <source>
        <dbReference type="Pfam" id="PF00266"/>
    </source>
</evidence>
<sequence>MAIFNNKYNRIKPNTIQMQNLRKKFPVLQQCIYANTAATGLMYEDLMEWRQEHDLDYLIGGSEMKMKSFANLSQVRETVGDFFNCKPHNVALVPNFTIGLNLLLEGLPQNANVLLLDSDYPSLNWPFMSRNFNTEFLEMTWDMEAKIHERITTGKFDVLAFSMIQWINGIKMDLDFVRKLKSEFPNLIIIADGTQFCGTEKFDFETSGIDILGASAYKWMLSGYGNGFYLVKDEVKERFKLKSIGNWSVDISGDSPDNIPFCKHLEPGHVDTLNFGSLQFSIQFLEGIGMDHIKNQLELLSQKAKAEFSALGLLEGKVVQRNQHSAIFNVKGNQTLFDKLTQENVVAALRGDGIRLSFHFYNTENEIDAIVDILKS</sequence>
<dbReference type="InterPro" id="IPR015422">
    <property type="entry name" value="PyrdxlP-dep_Trfase_small"/>
</dbReference>
<protein>
    <submittedName>
        <fullName evidence="3">Selenocysteine lyase/Cysteine desulfurase</fullName>
    </submittedName>
</protein>
<dbReference type="AlphaFoldDB" id="A0A1M5MZF4"/>
<dbReference type="EMBL" id="FQWL01000004">
    <property type="protein sequence ID" value="SHG82700.1"/>
    <property type="molecule type" value="Genomic_DNA"/>
</dbReference>
<keyword evidence="4" id="KW-1185">Reference proteome</keyword>